<evidence type="ECO:0000313" key="2">
    <source>
        <dbReference type="Proteomes" id="UP000472269"/>
    </source>
</evidence>
<reference evidence="1" key="2">
    <citation type="submission" date="2025-09" db="UniProtKB">
        <authorList>
            <consortium name="Ensembl"/>
        </authorList>
    </citation>
    <scope>IDENTIFICATION</scope>
</reference>
<dbReference type="Ensembl" id="ENSACUT00000008133.1">
    <property type="protein sequence ID" value="ENSACUP00000007603.1"/>
    <property type="gene ID" value="ENSACUG00000005187.1"/>
</dbReference>
<reference evidence="1" key="1">
    <citation type="submission" date="2025-08" db="UniProtKB">
        <authorList>
            <consortium name="Ensembl"/>
        </authorList>
    </citation>
    <scope>IDENTIFICATION</scope>
</reference>
<proteinExistence type="predicted"/>
<accession>A0A663M852</accession>
<sequence length="167" mass="18284">MTEQRSKKMYSELTSQCPASGTAAVVPAPSPGLHLPSSPLAQPARSSPLVLPESSQNIWLMVRFCRAVTSEIMSLDLRRSSICTDCHSPKDRGQKLKKKVISCLQHAPLEELPRNYLSVCSRKDQDPQGQSLWVGEAALTTHSTHPCQILSIKKESEHGNCCSGMLS</sequence>
<protein>
    <submittedName>
        <fullName evidence="1">Uncharacterized protein</fullName>
    </submittedName>
</protein>
<dbReference type="Proteomes" id="UP000472269">
    <property type="component" value="Unplaced"/>
</dbReference>
<name>A0A663M852_ATHCN</name>
<keyword evidence="2" id="KW-1185">Reference proteome</keyword>
<organism evidence="1 2">
    <name type="scientific">Athene cunicularia</name>
    <name type="common">Burrowing owl</name>
    <name type="synonym">Speotyto cunicularia</name>
    <dbReference type="NCBI Taxonomy" id="194338"/>
    <lineage>
        <taxon>Eukaryota</taxon>
        <taxon>Metazoa</taxon>
        <taxon>Chordata</taxon>
        <taxon>Craniata</taxon>
        <taxon>Vertebrata</taxon>
        <taxon>Euteleostomi</taxon>
        <taxon>Archelosauria</taxon>
        <taxon>Archosauria</taxon>
        <taxon>Dinosauria</taxon>
        <taxon>Saurischia</taxon>
        <taxon>Theropoda</taxon>
        <taxon>Coelurosauria</taxon>
        <taxon>Aves</taxon>
        <taxon>Neognathae</taxon>
        <taxon>Neoaves</taxon>
        <taxon>Telluraves</taxon>
        <taxon>Strigiformes</taxon>
        <taxon>Strigidae</taxon>
        <taxon>Athene</taxon>
    </lineage>
</organism>
<evidence type="ECO:0000313" key="1">
    <source>
        <dbReference type="Ensembl" id="ENSACUP00000007603.1"/>
    </source>
</evidence>
<dbReference type="AlphaFoldDB" id="A0A663M852"/>